<protein>
    <submittedName>
        <fullName evidence="1">Uncharacterized protein</fullName>
    </submittedName>
</protein>
<feature type="non-terminal residue" evidence="1">
    <location>
        <position position="125"/>
    </location>
</feature>
<sequence length="125" mass="14146">MISVNSILHALRMFGKAYMRHENLLEDGIERVADSIDHSSKSWKEGLITSTFTPDEAAAIRCFPLSKRVDVDKIVWWGENTGEYSVRRGYRTLISNQKTVDDIRGYGGEPETSMHVITRCGPAKE</sequence>
<dbReference type="Proteomes" id="UP000593577">
    <property type="component" value="Unassembled WGS sequence"/>
</dbReference>
<accession>A0A7J8YEH9</accession>
<proteinExistence type="predicted"/>
<reference evidence="1 2" key="1">
    <citation type="journal article" date="2019" name="Genome Biol. Evol.">
        <title>Insights into the evolution of the New World diploid cottons (Gossypium, subgenus Houzingenia) based on genome sequencing.</title>
        <authorList>
            <person name="Grover C.E."/>
            <person name="Arick M.A. 2nd"/>
            <person name="Thrash A."/>
            <person name="Conover J.L."/>
            <person name="Sanders W.S."/>
            <person name="Peterson D.G."/>
            <person name="Frelichowski J.E."/>
            <person name="Scheffler J.A."/>
            <person name="Scheffler B.E."/>
            <person name="Wendel J.F."/>
        </authorList>
    </citation>
    <scope>NUCLEOTIDE SEQUENCE [LARGE SCALE GENOMIC DNA]</scope>
    <source>
        <strain evidence="1">185</strain>
        <tissue evidence="1">Leaf</tissue>
    </source>
</reference>
<organism evidence="1 2">
    <name type="scientific">Gossypium aridum</name>
    <name type="common">American cotton</name>
    <name type="synonym">Erioxylum aridum</name>
    <dbReference type="NCBI Taxonomy" id="34290"/>
    <lineage>
        <taxon>Eukaryota</taxon>
        <taxon>Viridiplantae</taxon>
        <taxon>Streptophyta</taxon>
        <taxon>Embryophyta</taxon>
        <taxon>Tracheophyta</taxon>
        <taxon>Spermatophyta</taxon>
        <taxon>Magnoliopsida</taxon>
        <taxon>eudicotyledons</taxon>
        <taxon>Gunneridae</taxon>
        <taxon>Pentapetalae</taxon>
        <taxon>rosids</taxon>
        <taxon>malvids</taxon>
        <taxon>Malvales</taxon>
        <taxon>Malvaceae</taxon>
        <taxon>Malvoideae</taxon>
        <taxon>Gossypium</taxon>
    </lineage>
</organism>
<evidence type="ECO:0000313" key="2">
    <source>
        <dbReference type="Proteomes" id="UP000593577"/>
    </source>
</evidence>
<gene>
    <name evidence="1" type="ORF">Goari_021298</name>
</gene>
<dbReference type="AlphaFoldDB" id="A0A7J8YEH9"/>
<evidence type="ECO:0000313" key="1">
    <source>
        <dbReference type="EMBL" id="MBA0697772.1"/>
    </source>
</evidence>
<keyword evidence="2" id="KW-1185">Reference proteome</keyword>
<dbReference type="EMBL" id="JABFAA010000012">
    <property type="protein sequence ID" value="MBA0697772.1"/>
    <property type="molecule type" value="Genomic_DNA"/>
</dbReference>
<name>A0A7J8YEH9_GOSAI</name>
<comment type="caution">
    <text evidence="1">The sequence shown here is derived from an EMBL/GenBank/DDBJ whole genome shotgun (WGS) entry which is preliminary data.</text>
</comment>